<keyword evidence="1" id="KW-1133">Transmembrane helix</keyword>
<accession>A0A089HQ29</accession>
<evidence type="ECO:0000313" key="2">
    <source>
        <dbReference type="EMBL" id="AIQ12458.1"/>
    </source>
</evidence>
<sequence>MSSISVKFFMLENDLLKFYKRELSEGTIWLTKRNWFYLGTALIGILASIVGSVRGVLQLECSWILMGVGLLFFLPLIKKLTLQKMGNRG</sequence>
<keyword evidence="3" id="KW-1185">Reference proteome</keyword>
<dbReference type="EMBL" id="CP009288">
    <property type="protein sequence ID" value="AIQ12458.1"/>
    <property type="molecule type" value="Genomic_DNA"/>
</dbReference>
<dbReference type="AlphaFoldDB" id="A0A089HQ29"/>
<proteinExistence type="predicted"/>
<protein>
    <submittedName>
        <fullName evidence="2">Uncharacterized protein</fullName>
    </submittedName>
</protein>
<keyword evidence="1" id="KW-0472">Membrane</keyword>
<organism evidence="2 3">
    <name type="scientific">Paenibacillus durus</name>
    <name type="common">Paenibacillus azotofixans</name>
    <dbReference type="NCBI Taxonomy" id="44251"/>
    <lineage>
        <taxon>Bacteria</taxon>
        <taxon>Bacillati</taxon>
        <taxon>Bacillota</taxon>
        <taxon>Bacilli</taxon>
        <taxon>Bacillales</taxon>
        <taxon>Paenibacillaceae</taxon>
        <taxon>Paenibacillus</taxon>
    </lineage>
</organism>
<dbReference type="KEGG" id="pdu:PDUR_11475"/>
<dbReference type="Proteomes" id="UP000029409">
    <property type="component" value="Chromosome"/>
</dbReference>
<gene>
    <name evidence="2" type="ORF">PDUR_11475</name>
</gene>
<feature type="transmembrane region" description="Helical" evidence="1">
    <location>
        <begin position="35"/>
        <end position="57"/>
    </location>
</feature>
<evidence type="ECO:0000313" key="3">
    <source>
        <dbReference type="Proteomes" id="UP000029409"/>
    </source>
</evidence>
<evidence type="ECO:0000256" key="1">
    <source>
        <dbReference type="SAM" id="Phobius"/>
    </source>
</evidence>
<name>A0A089HQ29_PAEDU</name>
<reference evidence="2 3" key="1">
    <citation type="submission" date="2014-08" db="EMBL/GenBank/DDBJ databases">
        <title>Comparative genomics of the Paenibacillus odorifer group.</title>
        <authorList>
            <person name="den Bakker H.C."/>
            <person name="Tsai Y.-C."/>
            <person name="Martin N."/>
            <person name="Korlach J."/>
            <person name="Wiedmann M."/>
        </authorList>
    </citation>
    <scope>NUCLEOTIDE SEQUENCE [LARGE SCALE GENOMIC DNA]</scope>
    <source>
        <strain evidence="2 3">DSM 1735</strain>
    </source>
</reference>
<keyword evidence="1" id="KW-0812">Transmembrane</keyword>
<feature type="transmembrane region" description="Helical" evidence="1">
    <location>
        <begin position="63"/>
        <end position="82"/>
    </location>
</feature>